<dbReference type="RefSeq" id="WP_129227122.1">
    <property type="nucleotide sequence ID" value="NZ_QYBB01000013.1"/>
</dbReference>
<feature type="region of interest" description="Disordered" evidence="1">
    <location>
        <begin position="1"/>
        <end position="70"/>
    </location>
</feature>
<feature type="compositionally biased region" description="Basic and acidic residues" evidence="1">
    <location>
        <begin position="111"/>
        <end position="121"/>
    </location>
</feature>
<evidence type="ECO:0000256" key="1">
    <source>
        <dbReference type="SAM" id="MobiDB-lite"/>
    </source>
</evidence>
<gene>
    <name evidence="2" type="ORF">D3273_12780</name>
</gene>
<accession>A0A4Q2U9D6</accession>
<feature type="compositionally biased region" description="Low complexity" evidence="1">
    <location>
        <begin position="1"/>
        <end position="10"/>
    </location>
</feature>
<reference evidence="2 3" key="2">
    <citation type="submission" date="2019-02" db="EMBL/GenBank/DDBJ databases">
        <title>'Lichenibacterium ramalinii' gen. nov. sp. nov., 'Lichenibacterium minor' gen. nov. sp. nov.</title>
        <authorList>
            <person name="Pankratov T."/>
        </authorList>
    </citation>
    <scope>NUCLEOTIDE SEQUENCE [LARGE SCALE GENOMIC DNA]</scope>
    <source>
        <strain evidence="2 3">RmlP026</strain>
    </source>
</reference>
<protein>
    <submittedName>
        <fullName evidence="2">Uncharacterized protein</fullName>
    </submittedName>
</protein>
<evidence type="ECO:0000313" key="2">
    <source>
        <dbReference type="EMBL" id="RYC31515.1"/>
    </source>
</evidence>
<comment type="caution">
    <text evidence="2">The sequence shown here is derived from an EMBL/GenBank/DDBJ whole genome shotgun (WGS) entry which is preliminary data.</text>
</comment>
<dbReference type="EMBL" id="QYBB01000013">
    <property type="protein sequence ID" value="RYC31515.1"/>
    <property type="molecule type" value="Genomic_DNA"/>
</dbReference>
<reference evidence="2 3" key="1">
    <citation type="submission" date="2018-12" db="EMBL/GenBank/DDBJ databases">
        <authorList>
            <person name="Grouzdev D.S."/>
            <person name="Krutkina M.S."/>
        </authorList>
    </citation>
    <scope>NUCLEOTIDE SEQUENCE [LARGE SCALE GENOMIC DNA]</scope>
    <source>
        <strain evidence="2 3">RmlP026</strain>
    </source>
</reference>
<dbReference type="Proteomes" id="UP000290759">
    <property type="component" value="Unassembled WGS sequence"/>
</dbReference>
<feature type="compositionally biased region" description="Low complexity" evidence="1">
    <location>
        <begin position="97"/>
        <end position="110"/>
    </location>
</feature>
<feature type="region of interest" description="Disordered" evidence="1">
    <location>
        <begin position="97"/>
        <end position="121"/>
    </location>
</feature>
<sequence length="121" mass="12939">MDCTCSAPRQAARRPSRADRAAPAPDAPTVSQYAVPGNLAERGCEAARPVAGRAQNRRATRGHGRAERGRCRPLWRPARGRFDDDLGRELARARFAGAGGAARHTGAARAAGRDRPCWPDA</sequence>
<dbReference type="AlphaFoldDB" id="A0A4Q2U9D6"/>
<name>A0A4Q2U9D6_9HYPH</name>
<organism evidence="2 3">
    <name type="scientific">Lichenibacterium minor</name>
    <dbReference type="NCBI Taxonomy" id="2316528"/>
    <lineage>
        <taxon>Bacteria</taxon>
        <taxon>Pseudomonadati</taxon>
        <taxon>Pseudomonadota</taxon>
        <taxon>Alphaproteobacteria</taxon>
        <taxon>Hyphomicrobiales</taxon>
        <taxon>Lichenihabitantaceae</taxon>
        <taxon>Lichenibacterium</taxon>
    </lineage>
</organism>
<evidence type="ECO:0000313" key="3">
    <source>
        <dbReference type="Proteomes" id="UP000290759"/>
    </source>
</evidence>
<proteinExistence type="predicted"/>
<keyword evidence="3" id="KW-1185">Reference proteome</keyword>